<organism evidence="1 2">
    <name type="scientific">Paxillus involutus ATCC 200175</name>
    <dbReference type="NCBI Taxonomy" id="664439"/>
    <lineage>
        <taxon>Eukaryota</taxon>
        <taxon>Fungi</taxon>
        <taxon>Dikarya</taxon>
        <taxon>Basidiomycota</taxon>
        <taxon>Agaricomycotina</taxon>
        <taxon>Agaricomycetes</taxon>
        <taxon>Agaricomycetidae</taxon>
        <taxon>Boletales</taxon>
        <taxon>Paxilineae</taxon>
        <taxon>Paxillaceae</taxon>
        <taxon>Paxillus</taxon>
    </lineage>
</organism>
<gene>
    <name evidence="1" type="ORF">PAXINDRAFT_12577</name>
</gene>
<dbReference type="PANTHER" id="PTHR33266">
    <property type="entry name" value="CHROMOSOME 15, WHOLE GENOME SHOTGUN SEQUENCE"/>
    <property type="match status" value="1"/>
</dbReference>
<dbReference type="EMBL" id="KN819341">
    <property type="protein sequence ID" value="KIJ14749.1"/>
    <property type="molecule type" value="Genomic_DNA"/>
</dbReference>
<sequence>MPSHERVSFYEDVIRRAQVWSSAASEPLPKNSAPLQNDTKGLSDTLTYSCEDFVKCLQTQYQLDDPSVDLPPVACILTFDEAQELAEEPKSPKNRSGFHNLGSVLKSISSYAVFSVFLSTNSNLWAIAPPIHSHPSLHKVPHPAQLHPPITELPFDLFARGLYTKLCQSNECSLSATCTVPVMACFGRTMWYSLHDQRQTSVINLAKAKLNPKKDEDEGAHLACLGIRIGLDFDASRETGRRKELQLVESHMRIVFAVPEHHEFMRTGTPSEPILAEAAAQLLNQSRSSLENLAPKVLCQAFEHGFLARGERGEMVGCLLWTLAHDKVLRGPQVGAVHFHRPISVIEFLRSLFHENHWPTILNARPVGNQEGPPLSDAFKEAYIHFSHFMDAGQHHVIKLQQVYRLLLRGAALNCRRNQPGIDF</sequence>
<reference evidence="2" key="2">
    <citation type="submission" date="2015-01" db="EMBL/GenBank/DDBJ databases">
        <title>Evolutionary Origins and Diversification of the Mycorrhizal Mutualists.</title>
        <authorList>
            <consortium name="DOE Joint Genome Institute"/>
            <consortium name="Mycorrhizal Genomics Consortium"/>
            <person name="Kohler A."/>
            <person name="Kuo A."/>
            <person name="Nagy L.G."/>
            <person name="Floudas D."/>
            <person name="Copeland A."/>
            <person name="Barry K.W."/>
            <person name="Cichocki N."/>
            <person name="Veneault-Fourrey C."/>
            <person name="LaButti K."/>
            <person name="Lindquist E.A."/>
            <person name="Lipzen A."/>
            <person name="Lundell T."/>
            <person name="Morin E."/>
            <person name="Murat C."/>
            <person name="Riley R."/>
            <person name="Ohm R."/>
            <person name="Sun H."/>
            <person name="Tunlid A."/>
            <person name="Henrissat B."/>
            <person name="Grigoriev I.V."/>
            <person name="Hibbett D.S."/>
            <person name="Martin F."/>
        </authorList>
    </citation>
    <scope>NUCLEOTIDE SEQUENCE [LARGE SCALE GENOMIC DNA]</scope>
    <source>
        <strain evidence="2">ATCC 200175</strain>
    </source>
</reference>
<accession>A0A0C9SY23</accession>
<protein>
    <submittedName>
        <fullName evidence="1">Uncharacterized protein</fullName>
    </submittedName>
</protein>
<dbReference type="PANTHER" id="PTHR33266:SF1">
    <property type="entry name" value="F-BOX DOMAIN-CONTAINING PROTEIN"/>
    <property type="match status" value="1"/>
</dbReference>
<dbReference type="HOGENOM" id="CLU_647412_0_0_1"/>
<name>A0A0C9SY23_PAXIN</name>
<dbReference type="OrthoDB" id="2691079at2759"/>
<evidence type="ECO:0000313" key="2">
    <source>
        <dbReference type="Proteomes" id="UP000053647"/>
    </source>
</evidence>
<evidence type="ECO:0000313" key="1">
    <source>
        <dbReference type="EMBL" id="KIJ14749.1"/>
    </source>
</evidence>
<dbReference type="Proteomes" id="UP000053647">
    <property type="component" value="Unassembled WGS sequence"/>
</dbReference>
<proteinExistence type="predicted"/>
<reference evidence="1 2" key="1">
    <citation type="submission" date="2014-06" db="EMBL/GenBank/DDBJ databases">
        <authorList>
            <consortium name="DOE Joint Genome Institute"/>
            <person name="Kuo A."/>
            <person name="Kohler A."/>
            <person name="Nagy L.G."/>
            <person name="Floudas D."/>
            <person name="Copeland A."/>
            <person name="Barry K.W."/>
            <person name="Cichocki N."/>
            <person name="Veneault-Fourrey C."/>
            <person name="LaButti K."/>
            <person name="Lindquist E.A."/>
            <person name="Lipzen A."/>
            <person name="Lundell T."/>
            <person name="Morin E."/>
            <person name="Murat C."/>
            <person name="Sun H."/>
            <person name="Tunlid A."/>
            <person name="Henrissat B."/>
            <person name="Grigoriev I.V."/>
            <person name="Hibbett D.S."/>
            <person name="Martin F."/>
            <person name="Nordberg H.P."/>
            <person name="Cantor M.N."/>
            <person name="Hua S.X."/>
        </authorList>
    </citation>
    <scope>NUCLEOTIDE SEQUENCE [LARGE SCALE GENOMIC DNA]</scope>
    <source>
        <strain evidence="1 2">ATCC 200175</strain>
    </source>
</reference>
<dbReference type="AlphaFoldDB" id="A0A0C9SY23"/>
<keyword evidence="2" id="KW-1185">Reference proteome</keyword>